<feature type="non-terminal residue" evidence="9">
    <location>
        <position position="1"/>
    </location>
</feature>
<dbReference type="EMBL" id="NCSJ02000564">
    <property type="protein sequence ID" value="RFU23914.1"/>
    <property type="molecule type" value="Genomic_DNA"/>
</dbReference>
<dbReference type="Proteomes" id="UP000258309">
    <property type="component" value="Unassembled WGS sequence"/>
</dbReference>
<keyword evidence="2" id="KW-0479">Metal-binding</keyword>
<evidence type="ECO:0000313" key="9">
    <source>
        <dbReference type="EMBL" id="RFU23914.1"/>
    </source>
</evidence>
<keyword evidence="6" id="KW-0539">Nucleus</keyword>
<dbReference type="PANTHER" id="PTHR31845">
    <property type="entry name" value="FINGER DOMAIN PROTEIN, PUTATIVE-RELATED"/>
    <property type="match status" value="1"/>
</dbReference>
<dbReference type="OrthoDB" id="4060227at2759"/>
<dbReference type="GO" id="GO:0008270">
    <property type="term" value="F:zinc ion binding"/>
    <property type="evidence" value="ECO:0007669"/>
    <property type="project" value="InterPro"/>
</dbReference>
<evidence type="ECO:0000256" key="2">
    <source>
        <dbReference type="ARBA" id="ARBA00022723"/>
    </source>
</evidence>
<dbReference type="CDD" id="cd00067">
    <property type="entry name" value="GAL4"/>
    <property type="match status" value="1"/>
</dbReference>
<evidence type="ECO:0000256" key="6">
    <source>
        <dbReference type="ARBA" id="ARBA00023242"/>
    </source>
</evidence>
<reference evidence="9 10" key="1">
    <citation type="submission" date="2018-05" db="EMBL/GenBank/DDBJ databases">
        <title>Draft genome sequence of Scytalidium lignicola DSM 105466, a ubiquitous saprotrophic fungus.</title>
        <authorList>
            <person name="Buettner E."/>
            <person name="Gebauer A.M."/>
            <person name="Hofrichter M."/>
            <person name="Liers C."/>
            <person name="Kellner H."/>
        </authorList>
    </citation>
    <scope>NUCLEOTIDE SEQUENCE [LARGE SCALE GENOMIC DNA]</scope>
    <source>
        <strain evidence="9 10">DSM 105466</strain>
    </source>
</reference>
<comment type="caution">
    <text evidence="9">The sequence shown here is derived from an EMBL/GenBank/DDBJ whole genome shotgun (WGS) entry which is preliminary data.</text>
</comment>
<evidence type="ECO:0000256" key="1">
    <source>
        <dbReference type="ARBA" id="ARBA00004123"/>
    </source>
</evidence>
<dbReference type="GO" id="GO:0000976">
    <property type="term" value="F:transcription cis-regulatory region binding"/>
    <property type="evidence" value="ECO:0007669"/>
    <property type="project" value="TreeGrafter"/>
</dbReference>
<sequence>MALSSAAMALRDSFGDRRVPDISRKITACVACRKQKIKCHMNGLNPPCTRCKARGLSCTVNKSLQMLLENDVEWKENMEQRLRKLEEACRQGTNQQDHFTPSISESQTSSSAVPQSNRDPSSPESTSLPQRSENSGEVSLNLSCNLGSFPGSSIVSLTFTENGAHSLYRPDLISSGLISLEAAEEYFKVYHKSMDTCVGRILGEDDCLANIRARSSLLTVAICTVGSLRVDLVGHQKCYDAFIKEVSSRLFSRNHSFDDVRALCIGAFWMNKVSSTLIGLAVRMATDLNLHRCITKMPHVKRECYERTRLYFLVYICDHHCSLIYGKPPMTREFRSLKSPRAFLESKLCIPDDEKLVSEVELWSISSRVFDIFGADTEATIATDRIAELDSLNRSFDLCRSAVLGAMTMDEGPGDFSEQLFDLHFHCAKLYLFSHTFRGSSQKSARSSATSHRMEKFERCGLESALAIVRSVACGNC</sequence>
<dbReference type="GO" id="GO:0005634">
    <property type="term" value="C:nucleus"/>
    <property type="evidence" value="ECO:0007669"/>
    <property type="project" value="UniProtKB-SubCell"/>
</dbReference>
<comment type="subcellular location">
    <subcellularLocation>
        <location evidence="1">Nucleus</location>
    </subcellularLocation>
</comment>
<dbReference type="InterPro" id="IPR051089">
    <property type="entry name" value="prtT"/>
</dbReference>
<dbReference type="SMART" id="SM00906">
    <property type="entry name" value="Fungal_trans"/>
    <property type="match status" value="1"/>
</dbReference>
<dbReference type="InterPro" id="IPR007219">
    <property type="entry name" value="XnlR_reg_dom"/>
</dbReference>
<dbReference type="AlphaFoldDB" id="A0A3E2GRY3"/>
<dbReference type="PROSITE" id="PS00463">
    <property type="entry name" value="ZN2_CY6_FUNGAL_1"/>
    <property type="match status" value="1"/>
</dbReference>
<evidence type="ECO:0000256" key="5">
    <source>
        <dbReference type="ARBA" id="ARBA00023163"/>
    </source>
</evidence>
<feature type="non-terminal residue" evidence="9">
    <location>
        <position position="477"/>
    </location>
</feature>
<dbReference type="Pfam" id="PF04082">
    <property type="entry name" value="Fungal_trans"/>
    <property type="match status" value="1"/>
</dbReference>
<feature type="compositionally biased region" description="Polar residues" evidence="7">
    <location>
        <begin position="112"/>
        <end position="135"/>
    </location>
</feature>
<keyword evidence="5" id="KW-0804">Transcription</keyword>
<dbReference type="SMART" id="SM00066">
    <property type="entry name" value="GAL4"/>
    <property type="match status" value="1"/>
</dbReference>
<feature type="compositionally biased region" description="Polar residues" evidence="7">
    <location>
        <begin position="91"/>
        <end position="101"/>
    </location>
</feature>
<keyword evidence="3" id="KW-0805">Transcription regulation</keyword>
<keyword evidence="4" id="KW-0238">DNA-binding</keyword>
<accession>A0A3E2GRY3</accession>
<evidence type="ECO:0000259" key="8">
    <source>
        <dbReference type="PROSITE" id="PS50048"/>
    </source>
</evidence>
<dbReference type="GO" id="GO:0000981">
    <property type="term" value="F:DNA-binding transcription factor activity, RNA polymerase II-specific"/>
    <property type="evidence" value="ECO:0007669"/>
    <property type="project" value="InterPro"/>
</dbReference>
<feature type="region of interest" description="Disordered" evidence="7">
    <location>
        <begin position="89"/>
        <end position="135"/>
    </location>
</feature>
<feature type="compositionally biased region" description="Low complexity" evidence="7">
    <location>
        <begin position="102"/>
        <end position="111"/>
    </location>
</feature>
<gene>
    <name evidence="9" type="ORF">B7463_g12426</name>
</gene>
<evidence type="ECO:0000256" key="3">
    <source>
        <dbReference type="ARBA" id="ARBA00023015"/>
    </source>
</evidence>
<dbReference type="Gene3D" id="4.10.240.10">
    <property type="entry name" value="Zn(2)-C6 fungal-type DNA-binding domain"/>
    <property type="match status" value="1"/>
</dbReference>
<dbReference type="SUPFAM" id="SSF57701">
    <property type="entry name" value="Zn2/Cys6 DNA-binding domain"/>
    <property type="match status" value="1"/>
</dbReference>
<dbReference type="GO" id="GO:0006351">
    <property type="term" value="P:DNA-templated transcription"/>
    <property type="evidence" value="ECO:0007669"/>
    <property type="project" value="InterPro"/>
</dbReference>
<name>A0A3E2GRY3_SCYLI</name>
<evidence type="ECO:0000313" key="10">
    <source>
        <dbReference type="Proteomes" id="UP000258309"/>
    </source>
</evidence>
<dbReference type="Pfam" id="PF00172">
    <property type="entry name" value="Zn_clus"/>
    <property type="match status" value="1"/>
</dbReference>
<dbReference type="InterPro" id="IPR036864">
    <property type="entry name" value="Zn2-C6_fun-type_DNA-bd_sf"/>
</dbReference>
<evidence type="ECO:0000256" key="4">
    <source>
        <dbReference type="ARBA" id="ARBA00023125"/>
    </source>
</evidence>
<dbReference type="OMA" id="HRCITKM"/>
<feature type="domain" description="Zn(2)-C6 fungal-type" evidence="8">
    <location>
        <begin position="28"/>
        <end position="60"/>
    </location>
</feature>
<dbReference type="InterPro" id="IPR001138">
    <property type="entry name" value="Zn2Cys6_DnaBD"/>
</dbReference>
<evidence type="ECO:0000256" key="7">
    <source>
        <dbReference type="SAM" id="MobiDB-lite"/>
    </source>
</evidence>
<dbReference type="CDD" id="cd12148">
    <property type="entry name" value="fungal_TF_MHR"/>
    <property type="match status" value="1"/>
</dbReference>
<organism evidence="9 10">
    <name type="scientific">Scytalidium lignicola</name>
    <name type="common">Hyphomycete</name>
    <dbReference type="NCBI Taxonomy" id="5539"/>
    <lineage>
        <taxon>Eukaryota</taxon>
        <taxon>Fungi</taxon>
        <taxon>Dikarya</taxon>
        <taxon>Ascomycota</taxon>
        <taxon>Pezizomycotina</taxon>
        <taxon>Leotiomycetes</taxon>
        <taxon>Leotiomycetes incertae sedis</taxon>
        <taxon>Scytalidium</taxon>
    </lineage>
</organism>
<dbReference type="PANTHER" id="PTHR31845:SF17">
    <property type="entry name" value="ZN(II)2CYS6 TRANSCRIPTION FACTOR (EUROFUNG)"/>
    <property type="match status" value="1"/>
</dbReference>
<keyword evidence="10" id="KW-1185">Reference proteome</keyword>
<dbReference type="PROSITE" id="PS50048">
    <property type="entry name" value="ZN2_CY6_FUNGAL_2"/>
    <property type="match status" value="1"/>
</dbReference>
<protein>
    <recommendedName>
        <fullName evidence="8">Zn(2)-C6 fungal-type domain-containing protein</fullName>
    </recommendedName>
</protein>
<proteinExistence type="predicted"/>